<name>A0A0D2A8D0_9EURO</name>
<dbReference type="InterPro" id="IPR001841">
    <property type="entry name" value="Znf_RING"/>
</dbReference>
<dbReference type="RefSeq" id="XP_016256787.1">
    <property type="nucleotide sequence ID" value="XM_016412854.1"/>
</dbReference>
<dbReference type="GO" id="GO:0008270">
    <property type="term" value="F:zinc ion binding"/>
    <property type="evidence" value="ECO:0007669"/>
    <property type="project" value="UniProtKB-KW"/>
</dbReference>
<organism evidence="5 6">
    <name type="scientific">Exophiala oligosperma</name>
    <dbReference type="NCBI Taxonomy" id="215243"/>
    <lineage>
        <taxon>Eukaryota</taxon>
        <taxon>Fungi</taxon>
        <taxon>Dikarya</taxon>
        <taxon>Ascomycota</taxon>
        <taxon>Pezizomycotina</taxon>
        <taxon>Eurotiomycetes</taxon>
        <taxon>Chaetothyriomycetidae</taxon>
        <taxon>Chaetothyriales</taxon>
        <taxon>Herpotrichiellaceae</taxon>
        <taxon>Exophiala</taxon>
    </lineage>
</organism>
<dbReference type="Gene3D" id="3.30.40.10">
    <property type="entry name" value="Zinc/RING finger domain, C3HC4 (zinc finger)"/>
    <property type="match status" value="1"/>
</dbReference>
<dbReference type="PROSITE" id="PS50089">
    <property type="entry name" value="ZF_RING_2"/>
    <property type="match status" value="1"/>
</dbReference>
<dbReference type="Proteomes" id="UP000053342">
    <property type="component" value="Unassembled WGS sequence"/>
</dbReference>
<evidence type="ECO:0000256" key="2">
    <source>
        <dbReference type="SAM" id="Coils"/>
    </source>
</evidence>
<feature type="compositionally biased region" description="Low complexity" evidence="3">
    <location>
        <begin position="208"/>
        <end position="217"/>
    </location>
</feature>
<dbReference type="OrthoDB" id="6105938at2759"/>
<feature type="coiled-coil region" evidence="2">
    <location>
        <begin position="90"/>
        <end position="117"/>
    </location>
</feature>
<dbReference type="Pfam" id="PF13923">
    <property type="entry name" value="zf-C3HC4_2"/>
    <property type="match status" value="1"/>
</dbReference>
<keyword evidence="6" id="KW-1185">Reference proteome</keyword>
<evidence type="ECO:0000259" key="4">
    <source>
        <dbReference type="PROSITE" id="PS50089"/>
    </source>
</evidence>
<keyword evidence="1" id="KW-0862">Zinc</keyword>
<dbReference type="SMART" id="SM00184">
    <property type="entry name" value="RING"/>
    <property type="match status" value="1"/>
</dbReference>
<dbReference type="GeneID" id="27363293"/>
<dbReference type="PANTHER" id="PTHR23327">
    <property type="entry name" value="RING FINGER PROTEIN 127"/>
    <property type="match status" value="1"/>
</dbReference>
<keyword evidence="1" id="KW-0479">Metal-binding</keyword>
<dbReference type="STRING" id="215243.A0A0D2A8D0"/>
<sequence>MSNSLLTPPFSNKRKMQPIVDINHFLNDADFEIQVEYESVIDGAFDMRRKFSSLLMQARQLKTILLAKQAELDRRIAQRGRQRPGAPSIAESTRKKLQQQTRKLRQCINENRLLRIQNQKMSNDLEATHKELEKIDHLRCTLCMVAFKTTMIPCGHSACRECLEFWLGQGKGCPWCKRGFQEGDIRDIYLGSSNETRNTQEDDDDQTDIISLSSDSE</sequence>
<dbReference type="AlphaFoldDB" id="A0A0D2A8D0"/>
<dbReference type="SUPFAM" id="SSF57850">
    <property type="entry name" value="RING/U-box"/>
    <property type="match status" value="1"/>
</dbReference>
<protein>
    <recommendedName>
        <fullName evidence="4">RING-type domain-containing protein</fullName>
    </recommendedName>
</protein>
<keyword evidence="1" id="KW-0863">Zinc-finger</keyword>
<reference evidence="5 6" key="1">
    <citation type="submission" date="2015-01" db="EMBL/GenBank/DDBJ databases">
        <title>The Genome Sequence of Exophiala oligosperma CBS72588.</title>
        <authorList>
            <consortium name="The Broad Institute Genomics Platform"/>
            <person name="Cuomo C."/>
            <person name="de Hoog S."/>
            <person name="Gorbushina A."/>
            <person name="Stielow B."/>
            <person name="Teixiera M."/>
            <person name="Abouelleil A."/>
            <person name="Chapman S.B."/>
            <person name="Priest M."/>
            <person name="Young S.K."/>
            <person name="Wortman J."/>
            <person name="Nusbaum C."/>
            <person name="Birren B."/>
        </authorList>
    </citation>
    <scope>NUCLEOTIDE SEQUENCE [LARGE SCALE GENOMIC DNA]</scope>
    <source>
        <strain evidence="5 6">CBS 72588</strain>
    </source>
</reference>
<evidence type="ECO:0000256" key="3">
    <source>
        <dbReference type="SAM" id="MobiDB-lite"/>
    </source>
</evidence>
<dbReference type="EMBL" id="KN847353">
    <property type="protein sequence ID" value="KIW36571.1"/>
    <property type="molecule type" value="Genomic_DNA"/>
</dbReference>
<gene>
    <name evidence="5" type="ORF">PV06_11219</name>
</gene>
<dbReference type="VEuPathDB" id="FungiDB:PV06_11219"/>
<evidence type="ECO:0000313" key="6">
    <source>
        <dbReference type="Proteomes" id="UP000053342"/>
    </source>
</evidence>
<proteinExistence type="predicted"/>
<dbReference type="InterPro" id="IPR013083">
    <property type="entry name" value="Znf_RING/FYVE/PHD"/>
</dbReference>
<dbReference type="HOGENOM" id="CLU_083057_0_0_1"/>
<feature type="region of interest" description="Disordered" evidence="3">
    <location>
        <begin position="193"/>
        <end position="217"/>
    </location>
</feature>
<accession>A0A0D2A8D0</accession>
<keyword evidence="2" id="KW-0175">Coiled coil</keyword>
<evidence type="ECO:0000256" key="1">
    <source>
        <dbReference type="PROSITE-ProRule" id="PRU00175"/>
    </source>
</evidence>
<feature type="domain" description="RING-type" evidence="4">
    <location>
        <begin position="140"/>
        <end position="177"/>
    </location>
</feature>
<evidence type="ECO:0000313" key="5">
    <source>
        <dbReference type="EMBL" id="KIW36571.1"/>
    </source>
</evidence>